<gene>
    <name evidence="1" type="ORF">HPB47_017916</name>
</gene>
<sequence>MRAVAPRAREREGQMKEGRSQCSKVARWEAVAELSKAQGDRETEKRRKGEKGRQASACPRVPCDPHCMVRLCSASFPSKPAWQPGARRAEAPRCRHFWTEQPGKQTPDDHYFEIPSNVERRAAWLKRISRQGTAKGSPWQPASRSVVCSRHFIDKDYREGCKRKLLQSSAIPTVFPEYPSYLQGGDCPKRRKLSRQENDGTQSDRRSNQERANENDSQHADDRSDRVDEPPAETDPETEPSEETTRTDQECQTVLNVAAMIEENKRNTHRLQAIEDAGFHVTRIVTDNHKTNAALFRSMSEDKTLQHVIAHPLREDDSLFLSFDPNHLIKNLRTNLLERSMFDGDEEIQGGLFLKELYDIQSGLLVKPVRFLTWAHVDPNNLEKMKVSRATLLFSPVVIGTLEYLKENPSCHERAPIFEGCGATVRFMRAIGKWYALHNIGGWTDRHDQEQPFITTDDERLSWLEVDFVEYMEHLRTSGHGARNRCMTKETYEATMMTTRSTVALAEYLLDNINFRYVLTRCLNSDPVESLFSCFRQFNGGNDKVDARTAVFTAERLLKVGIVEAAKSGNAPTSYDAQTSVRSSAPQRPGDNLPPVIEMAARKLMRELRLPDVCDQVSESLELAPLAYVAGYIALACDEKVTCPSCKTLLHQPRTTDSPFNLLRILDRGGLTYPTLDALWVCKITCRRSDGTTEDPPGVVTKRIDSGFPPPPPSTNPD</sequence>
<dbReference type="EMBL" id="JABSTQ010006914">
    <property type="protein sequence ID" value="KAG0436493.1"/>
    <property type="molecule type" value="Genomic_DNA"/>
</dbReference>
<evidence type="ECO:0000313" key="2">
    <source>
        <dbReference type="Proteomes" id="UP000805193"/>
    </source>
</evidence>
<keyword evidence="2" id="KW-1185">Reference proteome</keyword>
<protein>
    <submittedName>
        <fullName evidence="1">Uncharacterized protein</fullName>
    </submittedName>
</protein>
<evidence type="ECO:0000313" key="1">
    <source>
        <dbReference type="EMBL" id="KAG0436493.1"/>
    </source>
</evidence>
<name>A0AC60QN11_IXOPE</name>
<organism evidence="1 2">
    <name type="scientific">Ixodes persulcatus</name>
    <name type="common">Taiga tick</name>
    <dbReference type="NCBI Taxonomy" id="34615"/>
    <lineage>
        <taxon>Eukaryota</taxon>
        <taxon>Metazoa</taxon>
        <taxon>Ecdysozoa</taxon>
        <taxon>Arthropoda</taxon>
        <taxon>Chelicerata</taxon>
        <taxon>Arachnida</taxon>
        <taxon>Acari</taxon>
        <taxon>Parasitiformes</taxon>
        <taxon>Ixodida</taxon>
        <taxon>Ixodoidea</taxon>
        <taxon>Ixodidae</taxon>
        <taxon>Ixodinae</taxon>
        <taxon>Ixodes</taxon>
    </lineage>
</organism>
<reference evidence="1 2" key="1">
    <citation type="journal article" date="2020" name="Cell">
        <title>Large-Scale Comparative Analyses of Tick Genomes Elucidate Their Genetic Diversity and Vector Capacities.</title>
        <authorList>
            <consortium name="Tick Genome and Microbiome Consortium (TIGMIC)"/>
            <person name="Jia N."/>
            <person name="Wang J."/>
            <person name="Shi W."/>
            <person name="Du L."/>
            <person name="Sun Y."/>
            <person name="Zhan W."/>
            <person name="Jiang J.F."/>
            <person name="Wang Q."/>
            <person name="Zhang B."/>
            <person name="Ji P."/>
            <person name="Bell-Sakyi L."/>
            <person name="Cui X.M."/>
            <person name="Yuan T.T."/>
            <person name="Jiang B.G."/>
            <person name="Yang W.F."/>
            <person name="Lam T.T."/>
            <person name="Chang Q.C."/>
            <person name="Ding S.J."/>
            <person name="Wang X.J."/>
            <person name="Zhu J.G."/>
            <person name="Ruan X.D."/>
            <person name="Zhao L."/>
            <person name="Wei J.T."/>
            <person name="Ye R.Z."/>
            <person name="Que T.C."/>
            <person name="Du C.H."/>
            <person name="Zhou Y.H."/>
            <person name="Cheng J.X."/>
            <person name="Dai P.F."/>
            <person name="Guo W.B."/>
            <person name="Han X.H."/>
            <person name="Huang E.J."/>
            <person name="Li L.F."/>
            <person name="Wei W."/>
            <person name="Gao Y.C."/>
            <person name="Liu J.Z."/>
            <person name="Shao H.Z."/>
            <person name="Wang X."/>
            <person name="Wang C.C."/>
            <person name="Yang T.C."/>
            <person name="Huo Q.B."/>
            <person name="Li W."/>
            <person name="Chen H.Y."/>
            <person name="Chen S.E."/>
            <person name="Zhou L.G."/>
            <person name="Ni X.B."/>
            <person name="Tian J.H."/>
            <person name="Sheng Y."/>
            <person name="Liu T."/>
            <person name="Pan Y.S."/>
            <person name="Xia L.Y."/>
            <person name="Li J."/>
            <person name="Zhao F."/>
            <person name="Cao W.C."/>
        </authorList>
    </citation>
    <scope>NUCLEOTIDE SEQUENCE [LARGE SCALE GENOMIC DNA]</scope>
    <source>
        <strain evidence="1">Iper-2018</strain>
    </source>
</reference>
<accession>A0AC60QN11</accession>
<proteinExistence type="predicted"/>
<dbReference type="Proteomes" id="UP000805193">
    <property type="component" value="Unassembled WGS sequence"/>
</dbReference>
<comment type="caution">
    <text evidence="1">The sequence shown here is derived from an EMBL/GenBank/DDBJ whole genome shotgun (WGS) entry which is preliminary data.</text>
</comment>